<evidence type="ECO:0000256" key="1">
    <source>
        <dbReference type="ARBA" id="ARBA00023125"/>
    </source>
</evidence>
<dbReference type="STRING" id="754502.BJG93_20060"/>
<evidence type="ECO:0000313" key="5">
    <source>
        <dbReference type="Proteomes" id="UP000179860"/>
    </source>
</evidence>
<dbReference type="GO" id="GO:0003677">
    <property type="term" value="F:DNA binding"/>
    <property type="evidence" value="ECO:0007669"/>
    <property type="project" value="UniProtKB-KW"/>
</dbReference>
<sequence length="144" mass="16142">MSKSLTIGQVAAATGITAHTLRYYEQAGLLRPVGRTAAGHRLFSPADLDWLQFVMRLKATGMPIAAIQAFAELRAQGDSTYDARREMLAAHRDRVLVRMAELQANLAAITDKIAWYETAERDAERYDDSSQPHRQKEDSPWIPD</sequence>
<keyword evidence="5" id="KW-1185">Reference proteome</keyword>
<feature type="domain" description="HTH merR-type" evidence="3">
    <location>
        <begin position="4"/>
        <end position="73"/>
    </location>
</feature>
<dbReference type="CDD" id="cd01109">
    <property type="entry name" value="HTH_YyaN"/>
    <property type="match status" value="1"/>
</dbReference>
<dbReference type="OrthoDB" id="9808480at2"/>
<dbReference type="PANTHER" id="PTHR30204">
    <property type="entry name" value="REDOX-CYCLING DRUG-SENSING TRANSCRIPTIONAL ACTIVATOR SOXR"/>
    <property type="match status" value="1"/>
</dbReference>
<dbReference type="Gene3D" id="1.10.1660.10">
    <property type="match status" value="1"/>
</dbReference>
<organism evidence="4 5">
    <name type="scientific">Paraburkholderia sprentiae WSM5005</name>
    <dbReference type="NCBI Taxonomy" id="754502"/>
    <lineage>
        <taxon>Bacteria</taxon>
        <taxon>Pseudomonadati</taxon>
        <taxon>Pseudomonadota</taxon>
        <taxon>Betaproteobacteria</taxon>
        <taxon>Burkholderiales</taxon>
        <taxon>Burkholderiaceae</taxon>
        <taxon>Paraburkholderia</taxon>
    </lineage>
</organism>
<proteinExistence type="predicted"/>
<reference evidence="4" key="2">
    <citation type="submission" date="2021-06" db="EMBL/GenBank/DDBJ databases">
        <authorList>
            <person name="Rogers T.H."/>
            <person name="Ramsay J.P."/>
            <person name="Wang P."/>
            <person name="Terpolilli J."/>
        </authorList>
    </citation>
    <scope>NUCLEOTIDE SEQUENCE [LARGE SCALE GENOMIC DNA]</scope>
    <source>
        <strain evidence="4">WSM5005</strain>
    </source>
</reference>
<accession>A0A1I9YN68</accession>
<gene>
    <name evidence="4" type="ORF">BJG93_20060</name>
</gene>
<dbReference type="PRINTS" id="PR00040">
    <property type="entry name" value="HTHMERR"/>
</dbReference>
<dbReference type="SUPFAM" id="SSF46955">
    <property type="entry name" value="Putative DNA-binding domain"/>
    <property type="match status" value="1"/>
</dbReference>
<dbReference type="Pfam" id="PF13411">
    <property type="entry name" value="MerR_1"/>
    <property type="match status" value="1"/>
</dbReference>
<name>A0A1I9YN68_9BURK</name>
<reference evidence="4" key="1">
    <citation type="submission" date="2016-09" db="EMBL/GenBank/DDBJ databases">
        <title>The Complete Genome of Burkholderia sprentiae wsm5005.</title>
        <authorList>
            <person name="De Meyer S."/>
            <person name="Wang P."/>
            <person name="Terpolilli J."/>
        </authorList>
    </citation>
    <scope>NUCLEOTIDE SEQUENCE [LARGE SCALE GENOMIC DNA]</scope>
    <source>
        <strain evidence="4">WSM5005</strain>
    </source>
</reference>
<keyword evidence="1" id="KW-0238">DNA-binding</keyword>
<dbReference type="EMBL" id="CP017562">
    <property type="protein sequence ID" value="APA87751.1"/>
    <property type="molecule type" value="Genomic_DNA"/>
</dbReference>
<evidence type="ECO:0000259" key="3">
    <source>
        <dbReference type="PROSITE" id="PS50937"/>
    </source>
</evidence>
<dbReference type="InterPro" id="IPR009061">
    <property type="entry name" value="DNA-bd_dom_put_sf"/>
</dbReference>
<evidence type="ECO:0000256" key="2">
    <source>
        <dbReference type="SAM" id="MobiDB-lite"/>
    </source>
</evidence>
<dbReference type="Proteomes" id="UP000179860">
    <property type="component" value="Chromosome 2"/>
</dbReference>
<evidence type="ECO:0000313" key="4">
    <source>
        <dbReference type="EMBL" id="APA87751.1"/>
    </source>
</evidence>
<dbReference type="AlphaFoldDB" id="A0A1I9YN68"/>
<dbReference type="RefSeq" id="WP_051374250.1">
    <property type="nucleotide sequence ID" value="NZ_CP017562.2"/>
</dbReference>
<dbReference type="InterPro" id="IPR000551">
    <property type="entry name" value="MerR-type_HTH_dom"/>
</dbReference>
<dbReference type="PROSITE" id="PS50937">
    <property type="entry name" value="HTH_MERR_2"/>
    <property type="match status" value="1"/>
</dbReference>
<dbReference type="KEGG" id="pspw:BJG93_20060"/>
<dbReference type="GO" id="GO:0003700">
    <property type="term" value="F:DNA-binding transcription factor activity"/>
    <property type="evidence" value="ECO:0007669"/>
    <property type="project" value="InterPro"/>
</dbReference>
<dbReference type="PANTHER" id="PTHR30204:SF98">
    <property type="entry name" value="HTH-TYPE TRANSCRIPTIONAL REGULATOR ADHR"/>
    <property type="match status" value="1"/>
</dbReference>
<dbReference type="SMART" id="SM00422">
    <property type="entry name" value="HTH_MERR"/>
    <property type="match status" value="1"/>
</dbReference>
<protein>
    <submittedName>
        <fullName evidence="4">MerR family transcriptional regulator</fullName>
    </submittedName>
</protein>
<dbReference type="PROSITE" id="PS00552">
    <property type="entry name" value="HTH_MERR_1"/>
    <property type="match status" value="1"/>
</dbReference>
<feature type="region of interest" description="Disordered" evidence="2">
    <location>
        <begin position="123"/>
        <end position="144"/>
    </location>
</feature>
<dbReference type="InterPro" id="IPR047057">
    <property type="entry name" value="MerR_fam"/>
</dbReference>